<dbReference type="AlphaFoldDB" id="A0A0C2XAK6"/>
<protein>
    <submittedName>
        <fullName evidence="1">Uncharacterized protein</fullName>
    </submittedName>
</protein>
<organism evidence="1 2">
    <name type="scientific">Amanita muscaria (strain Koide BX008)</name>
    <dbReference type="NCBI Taxonomy" id="946122"/>
    <lineage>
        <taxon>Eukaryota</taxon>
        <taxon>Fungi</taxon>
        <taxon>Dikarya</taxon>
        <taxon>Basidiomycota</taxon>
        <taxon>Agaricomycotina</taxon>
        <taxon>Agaricomycetes</taxon>
        <taxon>Agaricomycetidae</taxon>
        <taxon>Agaricales</taxon>
        <taxon>Pluteineae</taxon>
        <taxon>Amanitaceae</taxon>
        <taxon>Amanita</taxon>
    </lineage>
</organism>
<name>A0A0C2XAK6_AMAMK</name>
<dbReference type="HOGENOM" id="CLU_2621511_0_0_1"/>
<dbReference type="EMBL" id="KN818239">
    <property type="protein sequence ID" value="KIL65868.1"/>
    <property type="molecule type" value="Genomic_DNA"/>
</dbReference>
<dbReference type="InParanoid" id="A0A0C2XAK6"/>
<evidence type="ECO:0000313" key="1">
    <source>
        <dbReference type="EMBL" id="KIL65868.1"/>
    </source>
</evidence>
<reference evidence="1 2" key="1">
    <citation type="submission" date="2014-04" db="EMBL/GenBank/DDBJ databases">
        <title>Evolutionary Origins and Diversification of the Mycorrhizal Mutualists.</title>
        <authorList>
            <consortium name="DOE Joint Genome Institute"/>
            <consortium name="Mycorrhizal Genomics Consortium"/>
            <person name="Kohler A."/>
            <person name="Kuo A."/>
            <person name="Nagy L.G."/>
            <person name="Floudas D."/>
            <person name="Copeland A."/>
            <person name="Barry K.W."/>
            <person name="Cichocki N."/>
            <person name="Veneault-Fourrey C."/>
            <person name="LaButti K."/>
            <person name="Lindquist E.A."/>
            <person name="Lipzen A."/>
            <person name="Lundell T."/>
            <person name="Morin E."/>
            <person name="Murat C."/>
            <person name="Riley R."/>
            <person name="Ohm R."/>
            <person name="Sun H."/>
            <person name="Tunlid A."/>
            <person name="Henrissat B."/>
            <person name="Grigoriev I.V."/>
            <person name="Hibbett D.S."/>
            <person name="Martin F."/>
        </authorList>
    </citation>
    <scope>NUCLEOTIDE SEQUENCE [LARGE SCALE GENOMIC DNA]</scope>
    <source>
        <strain evidence="1 2">Koide BX008</strain>
    </source>
</reference>
<evidence type="ECO:0000313" key="2">
    <source>
        <dbReference type="Proteomes" id="UP000054549"/>
    </source>
</evidence>
<keyword evidence="2" id="KW-1185">Reference proteome</keyword>
<dbReference type="Proteomes" id="UP000054549">
    <property type="component" value="Unassembled WGS sequence"/>
</dbReference>
<proteinExistence type="predicted"/>
<gene>
    <name evidence="1" type="ORF">M378DRAFT_161494</name>
</gene>
<sequence>MPDKLSMMLQIKTLRNVVSMSFMLSRERDNRDDKPRKELVRRVSEVKRLTIWMHLERKINALYVKHGHKTDAEPESSK</sequence>
<accession>A0A0C2XAK6</accession>